<dbReference type="SUPFAM" id="SSF75304">
    <property type="entry name" value="Amidase signature (AS) enzymes"/>
    <property type="match status" value="1"/>
</dbReference>
<name>A0A9W9QKS3_PENBR</name>
<protein>
    <recommendedName>
        <fullName evidence="6">Amidase domain-containing protein</fullName>
    </recommendedName>
</protein>
<evidence type="ECO:0000259" key="3">
    <source>
        <dbReference type="Pfam" id="PF26053"/>
    </source>
</evidence>
<reference evidence="4" key="2">
    <citation type="journal article" date="2023" name="IMA Fungus">
        <title>Comparative genomic study of the Penicillium genus elucidates a diverse pangenome and 15 lateral gene transfer events.</title>
        <authorList>
            <person name="Petersen C."/>
            <person name="Sorensen T."/>
            <person name="Nielsen M.R."/>
            <person name="Sondergaard T.E."/>
            <person name="Sorensen J.L."/>
            <person name="Fitzpatrick D.A."/>
            <person name="Frisvad J.C."/>
            <person name="Nielsen K.L."/>
        </authorList>
    </citation>
    <scope>NUCLEOTIDE SEQUENCE</scope>
    <source>
        <strain evidence="4">IBT 35673</strain>
    </source>
</reference>
<reference evidence="4" key="1">
    <citation type="submission" date="2022-12" db="EMBL/GenBank/DDBJ databases">
        <authorList>
            <person name="Petersen C."/>
        </authorList>
    </citation>
    <scope>NUCLEOTIDE SEQUENCE</scope>
    <source>
        <strain evidence="4">IBT 35673</strain>
    </source>
</reference>
<gene>
    <name evidence="4" type="ORF">N7452_006493</name>
</gene>
<comment type="caution">
    <text evidence="4">The sequence shown here is derived from an EMBL/GenBank/DDBJ whole genome shotgun (WGS) entry which is preliminary data.</text>
</comment>
<dbReference type="Proteomes" id="UP001147695">
    <property type="component" value="Unassembled WGS sequence"/>
</dbReference>
<feature type="signal peptide" evidence="1">
    <location>
        <begin position="1"/>
        <end position="25"/>
    </location>
</feature>
<evidence type="ECO:0000313" key="5">
    <source>
        <dbReference type="Proteomes" id="UP001147695"/>
    </source>
</evidence>
<dbReference type="AlphaFoldDB" id="A0A9W9QKS3"/>
<evidence type="ECO:0000313" key="4">
    <source>
        <dbReference type="EMBL" id="KAJ5339765.1"/>
    </source>
</evidence>
<feature type="domain" description="Scytalone dehydratase-like protein Arp1 N-terminal" evidence="3">
    <location>
        <begin position="55"/>
        <end position="176"/>
    </location>
</feature>
<dbReference type="EMBL" id="JAPZBQ010000003">
    <property type="protein sequence ID" value="KAJ5339765.1"/>
    <property type="molecule type" value="Genomic_DNA"/>
</dbReference>
<dbReference type="Gene3D" id="3.90.1300.10">
    <property type="entry name" value="Amidase signature (AS) domain"/>
    <property type="match status" value="1"/>
</dbReference>
<evidence type="ECO:0000259" key="2">
    <source>
        <dbReference type="Pfam" id="PF01425"/>
    </source>
</evidence>
<sequence>MAAQKLRSRLCRLSIFLLSVPAVISTSTIDNGKLLSVNGISYYSGGNAVSSLITSVDFNSTQFDDIVPITVIRTDETLLTKSSLSDIIANYSATDDVFQAGFLETVFLLYDGHGRGQIDPTAKQTFKDLGSSLLMASPAYRPEAHITPAKIRHDLPKGPYFYSPKTGELYQAFRLYADHQLAFTEAALSDGAGGFKPLPAAVSGAMTKSVAVPSRLYYTPSSQKPLAGLRVGIKDIFDLKGLRTSGGNRAYYDLYPPRNTTGPALQRLIDAGAVVIGKMGTVQFANGDNPTADWVDFHCPFNPRGDGYQAPGGSSSGPGAGMASYDWLDIAIGSDTGGSMRSPGGMQGLFANRPSTGAVNLDNVIPLCHALDTAGVFARNAATWSKVMHAWYENFTDYTEYPKKLFYQNSSFPAVNTTAGALIEEFVGKVEKFLGAKREFVNISSQWEETQPSGTAAISKFLNTTYASLVSVDQYRSLSVPFYEDYAAKHEGRRPFVNPGPLARWAWGQENGGDAAYDEALKNKTVFKDWWETKGFGKADDTTCSEGIYIYPYSRGETQYRNAYFSAPSAPPMGFSDGRIAVLAGAPDLVVPVGEIPYNSTISLKTEYMPVTMSFVAARGCDLMLVNLIEDMEQAGILKPVSTGSRMYPE</sequence>
<accession>A0A9W9QKS3</accession>
<dbReference type="Pfam" id="PF26053">
    <property type="entry name" value="DUF8016"/>
    <property type="match status" value="1"/>
</dbReference>
<dbReference type="Pfam" id="PF01425">
    <property type="entry name" value="Amidase"/>
    <property type="match status" value="1"/>
</dbReference>
<dbReference type="PANTHER" id="PTHR46310:SF7">
    <property type="entry name" value="AMIDASE 1"/>
    <property type="match status" value="1"/>
</dbReference>
<dbReference type="InterPro" id="IPR058329">
    <property type="entry name" value="Arp1_N"/>
</dbReference>
<dbReference type="PANTHER" id="PTHR46310">
    <property type="entry name" value="AMIDASE 1"/>
    <property type="match status" value="1"/>
</dbReference>
<proteinExistence type="predicted"/>
<organism evidence="4 5">
    <name type="scientific">Penicillium brevicompactum</name>
    <dbReference type="NCBI Taxonomy" id="5074"/>
    <lineage>
        <taxon>Eukaryota</taxon>
        <taxon>Fungi</taxon>
        <taxon>Dikarya</taxon>
        <taxon>Ascomycota</taxon>
        <taxon>Pezizomycotina</taxon>
        <taxon>Eurotiomycetes</taxon>
        <taxon>Eurotiomycetidae</taxon>
        <taxon>Eurotiales</taxon>
        <taxon>Aspergillaceae</taxon>
        <taxon>Penicillium</taxon>
    </lineage>
</organism>
<evidence type="ECO:0008006" key="6">
    <source>
        <dbReference type="Google" id="ProtNLM"/>
    </source>
</evidence>
<feature type="chain" id="PRO_5040860775" description="Amidase domain-containing protein" evidence="1">
    <location>
        <begin position="26"/>
        <end position="650"/>
    </location>
</feature>
<feature type="domain" description="Amidase" evidence="2">
    <location>
        <begin position="221"/>
        <end position="397"/>
    </location>
</feature>
<keyword evidence="1" id="KW-0732">Signal</keyword>
<dbReference type="InterPro" id="IPR023631">
    <property type="entry name" value="Amidase_dom"/>
</dbReference>
<dbReference type="InterPro" id="IPR036928">
    <property type="entry name" value="AS_sf"/>
</dbReference>
<evidence type="ECO:0000256" key="1">
    <source>
        <dbReference type="SAM" id="SignalP"/>
    </source>
</evidence>